<dbReference type="Pfam" id="PF16655">
    <property type="entry name" value="PhoD_N"/>
    <property type="match status" value="1"/>
</dbReference>
<dbReference type="PROSITE" id="PS51318">
    <property type="entry name" value="TAT"/>
    <property type="match status" value="1"/>
</dbReference>
<dbReference type="RefSeq" id="WP_218315872.1">
    <property type="nucleotide sequence ID" value="NZ_JAGSPB010000001.1"/>
</dbReference>
<dbReference type="InterPro" id="IPR052900">
    <property type="entry name" value="Phospholipid_Metab_Enz"/>
</dbReference>
<dbReference type="Pfam" id="PF09423">
    <property type="entry name" value="PhoD"/>
    <property type="match status" value="1"/>
</dbReference>
<feature type="domain" description="PhoD-like phosphatase metallophosphatase" evidence="1">
    <location>
        <begin position="146"/>
        <end position="524"/>
    </location>
</feature>
<feature type="domain" description="Phospholipase D N-terminal" evidence="2">
    <location>
        <begin position="48"/>
        <end position="135"/>
    </location>
</feature>
<proteinExistence type="predicted"/>
<dbReference type="PANTHER" id="PTHR43606:SF2">
    <property type="entry name" value="ALKALINE PHOSPHATASE FAMILY PROTEIN (AFU_ORTHOLOGUE AFUA_5G03860)"/>
    <property type="match status" value="1"/>
</dbReference>
<reference evidence="3 4" key="1">
    <citation type="submission" date="2021-04" db="EMBL/GenBank/DDBJ databases">
        <authorList>
            <person name="Pira H."/>
            <person name="Risdian C."/>
            <person name="Wink J."/>
        </authorList>
    </citation>
    <scope>NUCLEOTIDE SEQUENCE [LARGE SCALE GENOMIC DNA]</scope>
    <source>
        <strain evidence="3 4">WH131</strain>
    </source>
</reference>
<evidence type="ECO:0000259" key="2">
    <source>
        <dbReference type="Pfam" id="PF16655"/>
    </source>
</evidence>
<dbReference type="InterPro" id="IPR018946">
    <property type="entry name" value="PhoD-like_MPP"/>
</dbReference>
<name>A0ABS6SK56_9SPHN</name>
<comment type="caution">
    <text evidence="3">The sequence shown here is derived from an EMBL/GenBank/DDBJ whole genome shotgun (WGS) entry which is preliminary data.</text>
</comment>
<organism evidence="3 4">
    <name type="scientific">Erythrobacter ani</name>
    <dbReference type="NCBI Taxonomy" id="2827235"/>
    <lineage>
        <taxon>Bacteria</taxon>
        <taxon>Pseudomonadati</taxon>
        <taxon>Pseudomonadota</taxon>
        <taxon>Alphaproteobacteria</taxon>
        <taxon>Sphingomonadales</taxon>
        <taxon>Erythrobacteraceae</taxon>
        <taxon>Erythrobacter/Porphyrobacter group</taxon>
        <taxon>Erythrobacter</taxon>
    </lineage>
</organism>
<protein>
    <submittedName>
        <fullName evidence="3">Alkaline phosphatase D family protein</fullName>
    </submittedName>
</protein>
<gene>
    <name evidence="3" type="ORF">KCG45_04425</name>
</gene>
<keyword evidence="4" id="KW-1185">Reference proteome</keyword>
<dbReference type="CDD" id="cd07389">
    <property type="entry name" value="MPP_PhoD"/>
    <property type="match status" value="1"/>
</dbReference>
<evidence type="ECO:0000259" key="1">
    <source>
        <dbReference type="Pfam" id="PF09423"/>
    </source>
</evidence>
<accession>A0ABS6SK56</accession>
<dbReference type="Proteomes" id="UP000699975">
    <property type="component" value="Unassembled WGS sequence"/>
</dbReference>
<sequence>MIKNDSAHLPARSPTDLSRRNLFRLAGASAALGTVPLAARSFGSGFTHSVASGEPHADNVLLWTRYVAEAETMVEWQVAEDVEFARVVSEGSATASPNRDWCAKTIANGLSPDTWYFYRFTAPDGTMSDTGRTRTLPQGPTGSFKLAVFSCSNFGFGYFNAYGHAAEANDCDLAVHLGDYIYEYGAGTYPSQEQAHALRALHPDTEIVALTDYRLRYATYRADPDLKRLHQVMPMIAVWDDHETANDSWKDGAQNHQSETEGEWEARKAAGKRAYREWMPVSDEPYAAYDIGDLATLLRLDTRLEGREEQFSLATILSGSSDADAAAAALVNFRDGDWADPDRQLLGAAQEQWLAEQLAASKARGATWQILAQQVLMGNLKTPPSIVSAISSEMPEFIRTRLLAAALASQIGLPANMDAWDGYPAARARALASSLEADANLLVLAGDTHNGWAFELDHEGAKVGIEFGVPGVSSPGLETNLSAIPPQDFATAAVAANDQLKWADTAQRGYMSVELTPERATNEFRFVDTIKTRSTRLAGIKRISSEAGSRSLSI</sequence>
<evidence type="ECO:0000313" key="4">
    <source>
        <dbReference type="Proteomes" id="UP000699975"/>
    </source>
</evidence>
<dbReference type="EMBL" id="JAGSPB010000001">
    <property type="protein sequence ID" value="MBV7265414.1"/>
    <property type="molecule type" value="Genomic_DNA"/>
</dbReference>
<evidence type="ECO:0000313" key="3">
    <source>
        <dbReference type="EMBL" id="MBV7265414.1"/>
    </source>
</evidence>
<dbReference type="InterPro" id="IPR006311">
    <property type="entry name" value="TAT_signal"/>
</dbReference>
<dbReference type="InterPro" id="IPR032093">
    <property type="entry name" value="PhoD_N"/>
</dbReference>
<dbReference type="PANTHER" id="PTHR43606">
    <property type="entry name" value="PHOSPHATASE, PUTATIVE (AFU_ORTHOLOGUE AFUA_6G08710)-RELATED"/>
    <property type="match status" value="1"/>
</dbReference>